<reference evidence="3" key="1">
    <citation type="submission" date="2017-02" db="UniProtKB">
        <authorList>
            <consortium name="WormBaseParasite"/>
        </authorList>
    </citation>
    <scope>IDENTIFICATION</scope>
</reference>
<keyword evidence="2" id="KW-1185">Reference proteome</keyword>
<dbReference type="WBParaSite" id="EEL_0000312201-mRNA-1">
    <property type="protein sequence ID" value="EEL_0000312201-mRNA-1"/>
    <property type="gene ID" value="EEL_0000312201"/>
</dbReference>
<keyword evidence="1" id="KW-0472">Membrane</keyword>
<keyword evidence="1" id="KW-0812">Transmembrane</keyword>
<name>A0A0R3RNR1_9BILA</name>
<dbReference type="Proteomes" id="UP000050640">
    <property type="component" value="Unplaced"/>
</dbReference>
<accession>A0A0R3RNR1</accession>
<dbReference type="AlphaFoldDB" id="A0A0R3RNR1"/>
<evidence type="ECO:0000256" key="1">
    <source>
        <dbReference type="SAM" id="Phobius"/>
    </source>
</evidence>
<evidence type="ECO:0000313" key="3">
    <source>
        <dbReference type="WBParaSite" id="EEL_0000312201-mRNA-1"/>
    </source>
</evidence>
<protein>
    <submittedName>
        <fullName evidence="3">7TM_GPCR_Srx domain-containing protein</fullName>
    </submittedName>
</protein>
<proteinExistence type="predicted"/>
<keyword evidence="1" id="KW-1133">Transmembrane helix</keyword>
<feature type="transmembrane region" description="Helical" evidence="1">
    <location>
        <begin position="12"/>
        <end position="45"/>
    </location>
</feature>
<organism evidence="2 3">
    <name type="scientific">Elaeophora elaphi</name>
    <dbReference type="NCBI Taxonomy" id="1147741"/>
    <lineage>
        <taxon>Eukaryota</taxon>
        <taxon>Metazoa</taxon>
        <taxon>Ecdysozoa</taxon>
        <taxon>Nematoda</taxon>
        <taxon>Chromadorea</taxon>
        <taxon>Rhabditida</taxon>
        <taxon>Spirurina</taxon>
        <taxon>Spiruromorpha</taxon>
        <taxon>Filarioidea</taxon>
        <taxon>Onchocercidae</taxon>
        <taxon>Elaeophora</taxon>
    </lineage>
</organism>
<sequence length="117" mass="13263">MLVKSNPNMNGILIILLSGISVSSIFQTIHAIAICQILVVVSAILENIFDTEQYLMLQVLMMCCVYLRLLNSFNLVMLFLCRQKDFQHVAIQRIFCERKNVNAVASVGFTRTNHTVI</sequence>
<feature type="transmembrane region" description="Helical" evidence="1">
    <location>
        <begin position="57"/>
        <end position="80"/>
    </location>
</feature>
<evidence type="ECO:0000313" key="2">
    <source>
        <dbReference type="Proteomes" id="UP000050640"/>
    </source>
</evidence>